<comment type="caution">
    <text evidence="3">The sequence shown here is derived from an EMBL/GenBank/DDBJ whole genome shotgun (WGS) entry which is preliminary data.</text>
</comment>
<protein>
    <recommendedName>
        <fullName evidence="2">C2H2-type domain-containing protein</fullName>
    </recommendedName>
</protein>
<accession>A0AAD9H6B6</accession>
<dbReference type="Proteomes" id="UP001232148">
    <property type="component" value="Unassembled WGS sequence"/>
</dbReference>
<name>A0AAD9H6B6_9PEZI</name>
<dbReference type="SMART" id="SM00355">
    <property type="entry name" value="ZnF_C2H2"/>
    <property type="match status" value="3"/>
</dbReference>
<keyword evidence="1" id="KW-0862">Zinc</keyword>
<dbReference type="InterPro" id="IPR013087">
    <property type="entry name" value="Znf_C2H2_type"/>
</dbReference>
<feature type="domain" description="C2H2-type" evidence="2">
    <location>
        <begin position="123"/>
        <end position="148"/>
    </location>
</feature>
<dbReference type="PROSITE" id="PS50157">
    <property type="entry name" value="ZINC_FINGER_C2H2_2"/>
    <property type="match status" value="1"/>
</dbReference>
<gene>
    <name evidence="3" type="ORF">LX32DRAFT_205488</name>
</gene>
<keyword evidence="4" id="KW-1185">Reference proteome</keyword>
<dbReference type="AlphaFoldDB" id="A0AAD9H6B6"/>
<dbReference type="PROSITE" id="PS00028">
    <property type="entry name" value="ZINC_FINGER_C2H2_1"/>
    <property type="match status" value="1"/>
</dbReference>
<organism evidence="3 4">
    <name type="scientific">Colletotrichum zoysiae</name>
    <dbReference type="NCBI Taxonomy" id="1216348"/>
    <lineage>
        <taxon>Eukaryota</taxon>
        <taxon>Fungi</taxon>
        <taxon>Dikarya</taxon>
        <taxon>Ascomycota</taxon>
        <taxon>Pezizomycotina</taxon>
        <taxon>Sordariomycetes</taxon>
        <taxon>Hypocreomycetidae</taxon>
        <taxon>Glomerellales</taxon>
        <taxon>Glomerellaceae</taxon>
        <taxon>Colletotrichum</taxon>
        <taxon>Colletotrichum graminicola species complex</taxon>
    </lineage>
</organism>
<reference evidence="3" key="1">
    <citation type="submission" date="2021-06" db="EMBL/GenBank/DDBJ databases">
        <title>Comparative genomics, transcriptomics and evolutionary studies reveal genomic signatures of adaptation to plant cell wall in hemibiotrophic fungi.</title>
        <authorList>
            <consortium name="DOE Joint Genome Institute"/>
            <person name="Baroncelli R."/>
            <person name="Diaz J.F."/>
            <person name="Benocci T."/>
            <person name="Peng M."/>
            <person name="Battaglia E."/>
            <person name="Haridas S."/>
            <person name="Andreopoulos W."/>
            <person name="Labutti K."/>
            <person name="Pangilinan J."/>
            <person name="Floch G.L."/>
            <person name="Makela M.R."/>
            <person name="Henrissat B."/>
            <person name="Grigoriev I.V."/>
            <person name="Crouch J.A."/>
            <person name="De Vries R.P."/>
            <person name="Sukno S.A."/>
            <person name="Thon M.R."/>
        </authorList>
    </citation>
    <scope>NUCLEOTIDE SEQUENCE</scope>
    <source>
        <strain evidence="3">MAFF235873</strain>
    </source>
</reference>
<dbReference type="GO" id="GO:0008270">
    <property type="term" value="F:zinc ion binding"/>
    <property type="evidence" value="ECO:0007669"/>
    <property type="project" value="UniProtKB-KW"/>
</dbReference>
<proteinExistence type="predicted"/>
<evidence type="ECO:0000313" key="4">
    <source>
        <dbReference type="Proteomes" id="UP001232148"/>
    </source>
</evidence>
<dbReference type="EMBL" id="MU843054">
    <property type="protein sequence ID" value="KAK2022204.1"/>
    <property type="molecule type" value="Genomic_DNA"/>
</dbReference>
<sequence>MALVVEAQGIADTTIGGATAVAIPELLRSESSFAVTNTTEPFNSPNIKTHSHTISGAKYHCRWKDCSFDSYGSEELAEHMLSHRRCPKDDCTSSFPEEKEKRRHVWKTHRKWAVSVGYPSIAGVCGTCGEVFARQDYVLRHNRRKHHG</sequence>
<evidence type="ECO:0000259" key="2">
    <source>
        <dbReference type="PROSITE" id="PS50157"/>
    </source>
</evidence>
<evidence type="ECO:0000256" key="1">
    <source>
        <dbReference type="PROSITE-ProRule" id="PRU00042"/>
    </source>
</evidence>
<keyword evidence="1" id="KW-0863">Zinc-finger</keyword>
<evidence type="ECO:0000313" key="3">
    <source>
        <dbReference type="EMBL" id="KAK2022204.1"/>
    </source>
</evidence>
<keyword evidence="1" id="KW-0479">Metal-binding</keyword>